<dbReference type="Proteomes" id="UP000007110">
    <property type="component" value="Unassembled WGS sequence"/>
</dbReference>
<dbReference type="AlphaFoldDB" id="A0A7M7NCE2"/>
<evidence type="ECO:0000313" key="3">
    <source>
        <dbReference type="Proteomes" id="UP000007110"/>
    </source>
</evidence>
<dbReference type="RefSeq" id="XP_030834634.1">
    <property type="nucleotide sequence ID" value="XM_030978774.1"/>
</dbReference>
<protein>
    <submittedName>
        <fullName evidence="2">Uncharacterized protein</fullName>
    </submittedName>
</protein>
<evidence type="ECO:0000313" key="2">
    <source>
        <dbReference type="EnsemblMetazoa" id="XP_030834634"/>
    </source>
</evidence>
<dbReference type="EnsemblMetazoa" id="XM_030978774">
    <property type="protein sequence ID" value="XP_030834634"/>
    <property type="gene ID" value="LOC115921362"/>
</dbReference>
<dbReference type="InParanoid" id="A0A7M7NCE2"/>
<evidence type="ECO:0000256" key="1">
    <source>
        <dbReference type="SAM" id="MobiDB-lite"/>
    </source>
</evidence>
<feature type="compositionally biased region" description="Basic and acidic residues" evidence="1">
    <location>
        <begin position="1"/>
        <end position="12"/>
    </location>
</feature>
<organism evidence="2 3">
    <name type="scientific">Strongylocentrotus purpuratus</name>
    <name type="common">Purple sea urchin</name>
    <dbReference type="NCBI Taxonomy" id="7668"/>
    <lineage>
        <taxon>Eukaryota</taxon>
        <taxon>Metazoa</taxon>
        <taxon>Echinodermata</taxon>
        <taxon>Eleutherozoa</taxon>
        <taxon>Echinozoa</taxon>
        <taxon>Echinoidea</taxon>
        <taxon>Euechinoidea</taxon>
        <taxon>Echinacea</taxon>
        <taxon>Camarodonta</taxon>
        <taxon>Echinidea</taxon>
        <taxon>Strongylocentrotidae</taxon>
        <taxon>Strongylocentrotus</taxon>
    </lineage>
</organism>
<feature type="region of interest" description="Disordered" evidence="1">
    <location>
        <begin position="1"/>
        <end position="20"/>
    </location>
</feature>
<reference evidence="2" key="2">
    <citation type="submission" date="2021-01" db="UniProtKB">
        <authorList>
            <consortium name="EnsemblMetazoa"/>
        </authorList>
    </citation>
    <scope>IDENTIFICATION</scope>
</reference>
<dbReference type="GeneID" id="115921362"/>
<proteinExistence type="predicted"/>
<name>A0A7M7NCE2_STRPU</name>
<dbReference type="KEGG" id="spu:115921362"/>
<reference evidence="3" key="1">
    <citation type="submission" date="2015-02" db="EMBL/GenBank/DDBJ databases">
        <title>Genome sequencing for Strongylocentrotus purpuratus.</title>
        <authorList>
            <person name="Murali S."/>
            <person name="Liu Y."/>
            <person name="Vee V."/>
            <person name="English A."/>
            <person name="Wang M."/>
            <person name="Skinner E."/>
            <person name="Han Y."/>
            <person name="Muzny D.M."/>
            <person name="Worley K.C."/>
            <person name="Gibbs R.A."/>
        </authorList>
    </citation>
    <scope>NUCLEOTIDE SEQUENCE</scope>
</reference>
<sequence>MNKLIPGRETHNPETPGSVKSIRKQDMVNELKEWSSTTDSENQMVLLSLALEDAGCCPIDRTFFTRTLSFYEIWCMLHNTESTCLDIAGIRRTFQELGIDVEGDLSKQRAYTLFCSWKDNTTREHQTMILRDSLEKAKFERVWDMSEQRANTSSKVSEYLCEMIMRSIDDHQLKNRFLNRLIPGRETHNPETPGSVKSIRKQDMVNELKEWSSTTDNENQVVLLSIALEEAECRPVDRTFFTGMRVSFFELWSVAYDGSQDNIIKLQRLLNTMGINDVNPTEYGIYKGLCEWRNKEHDDQMNLLRDELCAANLTDVWEHIYA</sequence>
<accession>A0A7M7NCE2</accession>
<dbReference type="OMA" id="PGRETHN"/>
<keyword evidence="3" id="KW-1185">Reference proteome</keyword>